<dbReference type="AlphaFoldDB" id="A0A849KZH9"/>
<dbReference type="InterPro" id="IPR050210">
    <property type="entry name" value="tRNA_Adenine-N(6)_MTase"/>
</dbReference>
<dbReference type="InterPro" id="IPR007848">
    <property type="entry name" value="Small_mtfrase_dom"/>
</dbReference>
<comment type="caution">
    <text evidence="4">The sequence shown here is derived from an EMBL/GenBank/DDBJ whole genome shotgun (WGS) entry which is preliminary data.</text>
</comment>
<keyword evidence="1 4" id="KW-0489">Methyltransferase</keyword>
<keyword evidence="5" id="KW-1185">Reference proteome</keyword>
<keyword evidence="2" id="KW-0949">S-adenosyl-L-methionine</keyword>
<organism evidence="4 5">
    <name type="scientific">Halovulum dunhuangense</name>
    <dbReference type="NCBI Taxonomy" id="1505036"/>
    <lineage>
        <taxon>Bacteria</taxon>
        <taxon>Pseudomonadati</taxon>
        <taxon>Pseudomonadota</taxon>
        <taxon>Alphaproteobacteria</taxon>
        <taxon>Rhodobacterales</taxon>
        <taxon>Paracoccaceae</taxon>
        <taxon>Halovulum</taxon>
    </lineage>
</organism>
<dbReference type="PANTHER" id="PTHR47739">
    <property type="entry name" value="TRNA1(VAL) (ADENINE(37)-N6)-METHYLTRANSFERASE"/>
    <property type="match status" value="1"/>
</dbReference>
<proteinExistence type="predicted"/>
<dbReference type="EMBL" id="JABFBC010000001">
    <property type="protein sequence ID" value="NNU79632.1"/>
    <property type="molecule type" value="Genomic_DNA"/>
</dbReference>
<dbReference type="GO" id="GO:0008168">
    <property type="term" value="F:methyltransferase activity"/>
    <property type="evidence" value="ECO:0007669"/>
    <property type="project" value="UniProtKB-KW"/>
</dbReference>
<evidence type="ECO:0000313" key="4">
    <source>
        <dbReference type="EMBL" id="NNU79632.1"/>
    </source>
</evidence>
<dbReference type="Gene3D" id="3.40.50.150">
    <property type="entry name" value="Vaccinia Virus protein VP39"/>
    <property type="match status" value="1"/>
</dbReference>
<feature type="domain" description="Methyltransferase small" evidence="3">
    <location>
        <begin position="36"/>
        <end position="130"/>
    </location>
</feature>
<keyword evidence="4" id="KW-0808">Transferase</keyword>
<evidence type="ECO:0000259" key="3">
    <source>
        <dbReference type="Pfam" id="PF05175"/>
    </source>
</evidence>
<sequence length="254" mass="26646">MTGFGPEDLTEDAFLGGRVRLLQPRKGYRAATDPVLLAAAVPASPGQSVLELGCGVGAALLCLGARVPDLALTGLELQAPYADLARRNAALNGIAARILEGDILDPPAELRGQGFDQVLMNPPFYDAAAATPAGDIGRDTAHREGEAGLAAFVDLGLRRLKPGGWLTIIHRADRLADILFALGHRAGAVAILPLVPRVGRDARRVVLRARKGARAPLRLAFPLVLHEGPVHLADVPDFTAPATAVLRDGAPLDF</sequence>
<dbReference type="Proteomes" id="UP000572377">
    <property type="component" value="Unassembled WGS sequence"/>
</dbReference>
<dbReference type="GO" id="GO:0032259">
    <property type="term" value="P:methylation"/>
    <property type="evidence" value="ECO:0007669"/>
    <property type="project" value="UniProtKB-KW"/>
</dbReference>
<dbReference type="CDD" id="cd02440">
    <property type="entry name" value="AdoMet_MTases"/>
    <property type="match status" value="1"/>
</dbReference>
<accession>A0A849KZH9</accession>
<protein>
    <submittedName>
        <fullName evidence="4">Methyltransferase</fullName>
    </submittedName>
</protein>
<evidence type="ECO:0000256" key="1">
    <source>
        <dbReference type="ARBA" id="ARBA00022603"/>
    </source>
</evidence>
<evidence type="ECO:0000256" key="2">
    <source>
        <dbReference type="ARBA" id="ARBA00022691"/>
    </source>
</evidence>
<dbReference type="SUPFAM" id="SSF53335">
    <property type="entry name" value="S-adenosyl-L-methionine-dependent methyltransferases"/>
    <property type="match status" value="1"/>
</dbReference>
<reference evidence="4 5" key="1">
    <citation type="submission" date="2020-05" db="EMBL/GenBank/DDBJ databases">
        <title>Gimesia benthica sp. nov., a novel planctomycete isolated from a deep-sea water sample of the Northwest Indian Ocean.</title>
        <authorList>
            <person name="Wang J."/>
            <person name="Ruan C."/>
            <person name="Song L."/>
            <person name="Zhu Y."/>
            <person name="Li A."/>
            <person name="Zheng X."/>
            <person name="Wang L."/>
            <person name="Lu Z."/>
            <person name="Huang Y."/>
            <person name="Du W."/>
            <person name="Zhou Y."/>
            <person name="Huang L."/>
            <person name="Dai X."/>
        </authorList>
    </citation>
    <scope>NUCLEOTIDE SEQUENCE [LARGE SCALE GENOMIC DNA]</scope>
    <source>
        <strain evidence="4 5">YYQ-30</strain>
    </source>
</reference>
<evidence type="ECO:0000313" key="5">
    <source>
        <dbReference type="Proteomes" id="UP000572377"/>
    </source>
</evidence>
<gene>
    <name evidence="4" type="ORF">HMH01_04180</name>
</gene>
<dbReference type="Pfam" id="PF05175">
    <property type="entry name" value="MTS"/>
    <property type="match status" value="1"/>
</dbReference>
<dbReference type="PANTHER" id="PTHR47739:SF1">
    <property type="entry name" value="TRNA1(VAL) (ADENINE(37)-N6)-METHYLTRANSFERASE"/>
    <property type="match status" value="1"/>
</dbReference>
<name>A0A849KZH9_9RHOB</name>
<dbReference type="RefSeq" id="WP_171322777.1">
    <property type="nucleotide sequence ID" value="NZ_JABFBC010000001.1"/>
</dbReference>
<dbReference type="InterPro" id="IPR029063">
    <property type="entry name" value="SAM-dependent_MTases_sf"/>
</dbReference>